<sequence length="76" mass="8170">MCAALCFTVGHCCASSLSVRAVPHSTVLQRHRGGGMAVEPTEPTHGYTEYTKLLLRSLTPRLGLIVELGGVMNHHV</sequence>
<dbReference type="EMBL" id="GGFJ01013848">
    <property type="protein sequence ID" value="MBW62989.1"/>
    <property type="molecule type" value="Transcribed_RNA"/>
</dbReference>
<organism evidence="1">
    <name type="scientific">Anopheles marajoara</name>
    <dbReference type="NCBI Taxonomy" id="58244"/>
    <lineage>
        <taxon>Eukaryota</taxon>
        <taxon>Metazoa</taxon>
        <taxon>Ecdysozoa</taxon>
        <taxon>Arthropoda</taxon>
        <taxon>Hexapoda</taxon>
        <taxon>Insecta</taxon>
        <taxon>Pterygota</taxon>
        <taxon>Neoptera</taxon>
        <taxon>Endopterygota</taxon>
        <taxon>Diptera</taxon>
        <taxon>Nematocera</taxon>
        <taxon>Culicoidea</taxon>
        <taxon>Culicidae</taxon>
        <taxon>Anophelinae</taxon>
        <taxon>Anopheles</taxon>
    </lineage>
</organism>
<name>A0A2M4CCJ2_9DIPT</name>
<accession>A0A2M4CCJ2</accession>
<protein>
    <submittedName>
        <fullName evidence="1">Putative secreted protein</fullName>
    </submittedName>
</protein>
<evidence type="ECO:0000313" key="1">
    <source>
        <dbReference type="EMBL" id="MBW62989.1"/>
    </source>
</evidence>
<proteinExistence type="predicted"/>
<reference evidence="1" key="1">
    <citation type="submission" date="2018-01" db="EMBL/GenBank/DDBJ databases">
        <title>An insight into the sialome of Amazonian anophelines.</title>
        <authorList>
            <person name="Ribeiro J.M."/>
            <person name="Scarpassa V."/>
            <person name="Calvo E."/>
        </authorList>
    </citation>
    <scope>NUCLEOTIDE SEQUENCE</scope>
    <source>
        <tissue evidence="1">Salivary glands</tissue>
    </source>
</reference>
<dbReference type="AlphaFoldDB" id="A0A2M4CCJ2"/>